<evidence type="ECO:0000256" key="4">
    <source>
        <dbReference type="SAM" id="MobiDB-lite"/>
    </source>
</evidence>
<dbReference type="SUPFAM" id="SSF141130">
    <property type="entry name" value="Acetamidase/Formamidase-like"/>
    <property type="match status" value="1"/>
</dbReference>
<keyword evidence="2" id="KW-0238">DNA-binding</keyword>
<comment type="caution">
    <text evidence="6">The sequence shown here is derived from an EMBL/GenBank/DDBJ whole genome shotgun (WGS) entry which is preliminary data.</text>
</comment>
<accession>A0A6I4T1E9</accession>
<dbReference type="InterPro" id="IPR009057">
    <property type="entry name" value="Homeodomain-like_sf"/>
</dbReference>
<dbReference type="GO" id="GO:0003700">
    <property type="term" value="F:DNA-binding transcription factor activity"/>
    <property type="evidence" value="ECO:0007669"/>
    <property type="project" value="InterPro"/>
</dbReference>
<protein>
    <submittedName>
        <fullName evidence="6">Helix-turn-helix domain-containing protein</fullName>
    </submittedName>
</protein>
<dbReference type="PANTHER" id="PTHR31891">
    <property type="entry name" value="FORMAMIDASE C869.04-RELATED"/>
    <property type="match status" value="1"/>
</dbReference>
<keyword evidence="1" id="KW-0805">Transcription regulation</keyword>
<evidence type="ECO:0000256" key="3">
    <source>
        <dbReference type="ARBA" id="ARBA00023163"/>
    </source>
</evidence>
<evidence type="ECO:0000256" key="2">
    <source>
        <dbReference type="ARBA" id="ARBA00023125"/>
    </source>
</evidence>
<dbReference type="AlphaFoldDB" id="A0A6I4T1E9"/>
<dbReference type="Gene3D" id="2.60.120.580">
    <property type="entry name" value="Acetamidase/Formamidase-like domains"/>
    <property type="match status" value="2"/>
</dbReference>
<dbReference type="InterPro" id="IPR004304">
    <property type="entry name" value="FmdA_AmdA"/>
</dbReference>
<name>A0A6I4T1E9_9SPHN</name>
<dbReference type="Gene3D" id="2.40.10.120">
    <property type="match status" value="1"/>
</dbReference>
<dbReference type="Gene3D" id="3.10.28.20">
    <property type="entry name" value="Acetamidase/Formamidase-like domains"/>
    <property type="match status" value="1"/>
</dbReference>
<dbReference type="EMBL" id="WTYT01000002">
    <property type="protein sequence ID" value="MXO65014.1"/>
    <property type="molecule type" value="Genomic_DNA"/>
</dbReference>
<dbReference type="Pfam" id="PF03069">
    <property type="entry name" value="FmdA_AmdA"/>
    <property type="match status" value="1"/>
</dbReference>
<reference evidence="6 7" key="1">
    <citation type="submission" date="2019-12" db="EMBL/GenBank/DDBJ databases">
        <title>Genomic-based taxomic classification of the family Erythrobacteraceae.</title>
        <authorList>
            <person name="Xu L."/>
        </authorList>
    </citation>
    <scope>NUCLEOTIDE SEQUENCE [LARGE SCALE GENOMIC DNA]</scope>
    <source>
        <strain evidence="6 7">LMG 29518</strain>
    </source>
</reference>
<gene>
    <name evidence="6" type="ORF">GRI91_04535</name>
</gene>
<dbReference type="InterPro" id="IPR020449">
    <property type="entry name" value="Tscrpt_reg_AraC-type_HTH"/>
</dbReference>
<evidence type="ECO:0000256" key="1">
    <source>
        <dbReference type="ARBA" id="ARBA00023015"/>
    </source>
</evidence>
<dbReference type="PRINTS" id="PR00032">
    <property type="entry name" value="HTHARAC"/>
</dbReference>
<evidence type="ECO:0000313" key="6">
    <source>
        <dbReference type="EMBL" id="MXO65014.1"/>
    </source>
</evidence>
<evidence type="ECO:0000313" key="7">
    <source>
        <dbReference type="Proteomes" id="UP000438476"/>
    </source>
</evidence>
<dbReference type="SMART" id="SM00342">
    <property type="entry name" value="HTH_ARAC"/>
    <property type="match status" value="1"/>
</dbReference>
<dbReference type="InterPro" id="IPR018060">
    <property type="entry name" value="HTH_AraC"/>
</dbReference>
<dbReference type="SUPFAM" id="SSF46689">
    <property type="entry name" value="Homeodomain-like"/>
    <property type="match status" value="1"/>
</dbReference>
<dbReference type="InterPro" id="IPR035418">
    <property type="entry name" value="AraC-bd_2"/>
</dbReference>
<dbReference type="GO" id="GO:0016811">
    <property type="term" value="F:hydrolase activity, acting on carbon-nitrogen (but not peptide) bonds, in linear amides"/>
    <property type="evidence" value="ECO:0007669"/>
    <property type="project" value="InterPro"/>
</dbReference>
<dbReference type="PANTHER" id="PTHR31891:SF1">
    <property type="entry name" value="FORMAMIDASE C869.04-RELATED"/>
    <property type="match status" value="1"/>
</dbReference>
<dbReference type="Pfam" id="PF12833">
    <property type="entry name" value="HTH_18"/>
    <property type="match status" value="1"/>
</dbReference>
<dbReference type="Pfam" id="PF14525">
    <property type="entry name" value="AraC_binding_2"/>
    <property type="match status" value="1"/>
</dbReference>
<feature type="region of interest" description="Disordered" evidence="4">
    <location>
        <begin position="315"/>
        <end position="341"/>
    </location>
</feature>
<organism evidence="6 7">
    <name type="scientific">Altericroceibacterium endophyticum</name>
    <dbReference type="NCBI Taxonomy" id="1808508"/>
    <lineage>
        <taxon>Bacteria</taxon>
        <taxon>Pseudomonadati</taxon>
        <taxon>Pseudomonadota</taxon>
        <taxon>Alphaproteobacteria</taxon>
        <taxon>Sphingomonadales</taxon>
        <taxon>Erythrobacteraceae</taxon>
        <taxon>Altericroceibacterium</taxon>
    </lineage>
</organism>
<evidence type="ECO:0000259" key="5">
    <source>
        <dbReference type="PROSITE" id="PS01124"/>
    </source>
</evidence>
<dbReference type="OrthoDB" id="7191628at2"/>
<keyword evidence="3" id="KW-0804">Transcription</keyword>
<dbReference type="PROSITE" id="PS01124">
    <property type="entry name" value="HTH_ARAC_FAMILY_2"/>
    <property type="match status" value="1"/>
</dbReference>
<dbReference type="Gene3D" id="1.10.10.60">
    <property type="entry name" value="Homeodomain-like"/>
    <property type="match status" value="1"/>
</dbReference>
<dbReference type="Proteomes" id="UP000438476">
    <property type="component" value="Unassembled WGS sequence"/>
</dbReference>
<proteinExistence type="predicted"/>
<keyword evidence="7" id="KW-1185">Reference proteome</keyword>
<dbReference type="GO" id="GO:0043565">
    <property type="term" value="F:sequence-specific DNA binding"/>
    <property type="evidence" value="ECO:0007669"/>
    <property type="project" value="InterPro"/>
</dbReference>
<sequence length="776" mass="85819">MRFTTNAYPKERRASEWRFALQRLSITSQGGDEAALYGELVQFRSTIGISFTRLTATAQEYVFDFSDQPGSLWLTVLLDGSGHMMAGSDQTALHDSDITCARGEAVARHSFAGDHRLLLVQIPASLIDQRLKTPLPNSPRRMAADAGAARVLSGMLRSLGDMLGDAEPEQLRPVELALPEFLLASLLDNAPPRALGGAAGMRAALLERIFQTIEMRLSDPNLNYQQVATEHGISPRYLQKLFESINDSFGHYVKVRRLERCRLDLRSPLHAQKSISDILFQWGFNDSASFSRAFREQYGMSPREYRKLPEVDEEMQEQILRRGRPTPTGKGKPPPETPLEDEDITVGIEDLPVQDDPRTDGLVRHHFLPVSPNTIHWGYFSSSLKPVLTVSSGDFVTVETLTHHANDDPERMVEGDRGAESVFHWTDKEKNVNRRGAGPMDASAVGRGPGEGFGVHICTGPIAIPEAQPGDIIEVKILDLKPRESGNDRFQGKAFGSNAATFWGFHFEDMLTEPKQREVITIYEVDSATGRMPSAHAVYSYRWTPQTDPDGRVHTRYDYPGVPVDPATIERNYEFLRNVEIPIRPHFGVIALAPNTSGLVDSVPPSAFGGNLDNWRTGPGSSVYLPVQVAGGLLSLGDPHASQGDSELCGTAIECSMTGLVQIIHHPAGEMRDHLRDLDYPLIETASEWVIMGFSQTDYLKELGESAQSEVYKRASIDAAMRDAFRKARRFLMTTKDLTEDEAISLLSVGVDFGISQVANGNWGVHAIIRKALFAA</sequence>
<feature type="domain" description="HTH araC/xylS-type" evidence="5">
    <location>
        <begin position="207"/>
        <end position="308"/>
    </location>
</feature>